<dbReference type="Pfam" id="PF00078">
    <property type="entry name" value="RVT_1"/>
    <property type="match status" value="1"/>
</dbReference>
<dbReference type="EC" id="2.7.7.49" evidence="1"/>
<organism evidence="4">
    <name type="scientific">Rattus norvegicus</name>
    <name type="common">Rat</name>
    <dbReference type="NCBI Taxonomy" id="10116"/>
    <lineage>
        <taxon>Eukaryota</taxon>
        <taxon>Metazoa</taxon>
        <taxon>Chordata</taxon>
        <taxon>Craniata</taxon>
        <taxon>Vertebrata</taxon>
        <taxon>Euteleostomi</taxon>
        <taxon>Mammalia</taxon>
        <taxon>Eutheria</taxon>
        <taxon>Euarchontoglires</taxon>
        <taxon>Glires</taxon>
        <taxon>Rodentia</taxon>
        <taxon>Myomorpha</taxon>
        <taxon>Muroidea</taxon>
        <taxon>Muridae</taxon>
        <taxon>Murinae</taxon>
        <taxon>Rattus</taxon>
    </lineage>
</organism>
<accession>Q6TXF7</accession>
<feature type="compositionally biased region" description="Basic and acidic residues" evidence="2">
    <location>
        <begin position="212"/>
        <end position="222"/>
    </location>
</feature>
<sequence>MIKVLERTGIQGPYLNIVNAIYSKPVANIKLNGEKLEAIPQKSGTRQGCPLSPYLFNIVLNVLTRANREQKEIQGIQIGKEEVKISLFADDMIVYLSDPKSSTRELLNLINIFSKVAGYKINSNKSVAFLYTAEKQAEKERRRPPLVILQTLVLQLSVRHSFKSLVELPSPLGYHPTLKHAEPEKLRALSPTEAQPGSPEWLRSKTQGTADAGKDVEKEEHSSIAGGIGSWNCRDGNGEDPEVKKVQRQAQMGSNSREKLQEAEEEGDPIGGPVVSTDHQDLSDTESPTRQHTLADMGSQHIHSRKLLGLGSISEDAPHLQKIGGPREWEVEGVDILVEMRGLRPISVACTSKCNFSSYTHEDKRPPFL</sequence>
<dbReference type="GO" id="GO:0003964">
    <property type="term" value="F:RNA-directed DNA polymerase activity"/>
    <property type="evidence" value="ECO:0007669"/>
    <property type="project" value="UniProtKB-EC"/>
</dbReference>
<evidence type="ECO:0000259" key="3">
    <source>
        <dbReference type="PROSITE" id="PS50878"/>
    </source>
</evidence>
<evidence type="ECO:0000313" key="4">
    <source>
        <dbReference type="EMBL" id="AAQ96255.1"/>
    </source>
</evidence>
<evidence type="ECO:0000256" key="1">
    <source>
        <dbReference type="ARBA" id="ARBA00012493"/>
    </source>
</evidence>
<dbReference type="PROSITE" id="PS50878">
    <property type="entry name" value="RT_POL"/>
    <property type="match status" value="1"/>
</dbReference>
<dbReference type="InterPro" id="IPR043502">
    <property type="entry name" value="DNA/RNA_pol_sf"/>
</dbReference>
<feature type="domain" description="Reverse transcriptase" evidence="3">
    <location>
        <begin position="1"/>
        <end position="153"/>
    </location>
</feature>
<dbReference type="PANTHER" id="PTHR19446">
    <property type="entry name" value="REVERSE TRANSCRIPTASES"/>
    <property type="match status" value="1"/>
</dbReference>
<protein>
    <recommendedName>
        <fullName evidence="1">RNA-directed DNA polymerase</fullName>
        <ecNumber evidence="1">2.7.7.49</ecNumber>
    </recommendedName>
</protein>
<dbReference type="AlphaFoldDB" id="Q6TXF7"/>
<reference evidence="4" key="1">
    <citation type="submission" date="2003-09" db="EMBL/GenBank/DDBJ databases">
        <title>Liver regeneration after PH.</title>
        <authorList>
            <person name="Xu C.S."/>
            <person name="Chang C.F."/>
            <person name="Han H.P."/>
            <person name="Wang G.P."/>
            <person name="Chai L.Q."/>
            <person name="Yuan J.Y."/>
            <person name="Yang K.J."/>
            <person name="Zhao L.F."/>
            <person name="Ma H."/>
            <person name="Wang L."/>
            <person name="Wang S.F."/>
            <person name="Xing X.K."/>
            <person name="Shen G.M."/>
            <person name="Shi J.B."/>
            <person name="Rahman S."/>
            <person name="Wang Q.N."/>
            <person name="Zhang J.B."/>
        </authorList>
    </citation>
    <scope>NUCLEOTIDE SEQUENCE</scope>
    <source>
        <strain evidence="4">Sprague-Dawley</strain>
    </source>
</reference>
<name>Q6TXF7_RAT</name>
<feature type="region of interest" description="Disordered" evidence="2">
    <location>
        <begin position="187"/>
        <end position="300"/>
    </location>
</feature>
<proteinExistence type="evidence at transcript level"/>
<evidence type="ECO:0000256" key="2">
    <source>
        <dbReference type="SAM" id="MobiDB-lite"/>
    </source>
</evidence>
<dbReference type="EMBL" id="AY383697">
    <property type="protein sequence ID" value="AAQ96255.1"/>
    <property type="molecule type" value="mRNA"/>
</dbReference>
<dbReference type="InterPro" id="IPR000477">
    <property type="entry name" value="RT_dom"/>
</dbReference>
<dbReference type="SUPFAM" id="SSF56672">
    <property type="entry name" value="DNA/RNA polymerases"/>
    <property type="match status" value="1"/>
</dbReference>